<name>A0A1J4JJH2_9EUKA</name>
<evidence type="ECO:0000256" key="3">
    <source>
        <dbReference type="ARBA" id="ARBA00022777"/>
    </source>
</evidence>
<keyword evidence="7" id="KW-1185">Reference proteome</keyword>
<gene>
    <name evidence="6" type="ORF">TRFO_36372</name>
</gene>
<evidence type="ECO:0000256" key="4">
    <source>
        <dbReference type="ARBA" id="ARBA00022840"/>
    </source>
</evidence>
<dbReference type="InterPro" id="IPR000719">
    <property type="entry name" value="Prot_kinase_dom"/>
</dbReference>
<evidence type="ECO:0000313" key="7">
    <source>
        <dbReference type="Proteomes" id="UP000179807"/>
    </source>
</evidence>
<dbReference type="SUPFAM" id="SSF56112">
    <property type="entry name" value="Protein kinase-like (PK-like)"/>
    <property type="match status" value="1"/>
</dbReference>
<dbReference type="PANTHER" id="PTHR11042:SF189">
    <property type="entry name" value="PROTEIN KINASE DOMAIN-CONTAINING PROTEIN"/>
    <property type="match status" value="1"/>
</dbReference>
<dbReference type="GeneID" id="94845498"/>
<keyword evidence="1" id="KW-0808">Transferase</keyword>
<sequence length="299" mass="33390">MAVLQGFPVPDFDCFDDEDTLYDEPICCYSQPLSIITDEDVTLCEKKGLVLDTATPIKCTANSTVYTAKSPRDGKIFAVKFTDHKRRIQSEFSKRKQVKDSPYLLKSFALQESPSKAMLQMEFCENGDIRDLIMPENYIWKLIHDIGNALYNLHSDGWMHLDVSPGNILVSKNCFKLSDFGTLARIGEFEEGMEGAGPYASPEALAFPLSDFQVTQQTDIFSFGVCLLESASGKAAPRGGSNGYSLLRNDQIKLGQGEYTCWCSTELINVINSMLNSNPNKRPTSEDLINLPQVKKYDL</sequence>
<evidence type="ECO:0000313" key="6">
    <source>
        <dbReference type="EMBL" id="OHS97396.1"/>
    </source>
</evidence>
<keyword evidence="4" id="KW-0067">ATP-binding</keyword>
<organism evidence="6 7">
    <name type="scientific">Tritrichomonas foetus</name>
    <dbReference type="NCBI Taxonomy" id="1144522"/>
    <lineage>
        <taxon>Eukaryota</taxon>
        <taxon>Metamonada</taxon>
        <taxon>Parabasalia</taxon>
        <taxon>Tritrichomonadida</taxon>
        <taxon>Tritrichomonadidae</taxon>
        <taxon>Tritrichomonas</taxon>
    </lineage>
</organism>
<dbReference type="OrthoDB" id="5337378at2759"/>
<dbReference type="Pfam" id="PF00069">
    <property type="entry name" value="Pkinase"/>
    <property type="match status" value="1"/>
</dbReference>
<dbReference type="PANTHER" id="PTHR11042">
    <property type="entry name" value="EUKARYOTIC TRANSLATION INITIATION FACTOR 2-ALPHA KINASE EIF2-ALPHA KINASE -RELATED"/>
    <property type="match status" value="1"/>
</dbReference>
<dbReference type="VEuPathDB" id="TrichDB:TRFO_36372"/>
<dbReference type="EMBL" id="MLAK01001117">
    <property type="protein sequence ID" value="OHS97396.1"/>
    <property type="molecule type" value="Genomic_DNA"/>
</dbReference>
<accession>A0A1J4JJH2</accession>
<protein>
    <submittedName>
        <fullName evidence="6">CAMK family protein kinase</fullName>
    </submittedName>
</protein>
<keyword evidence="2" id="KW-0547">Nucleotide-binding</keyword>
<dbReference type="Proteomes" id="UP000179807">
    <property type="component" value="Unassembled WGS sequence"/>
</dbReference>
<dbReference type="GO" id="GO:0005737">
    <property type="term" value="C:cytoplasm"/>
    <property type="evidence" value="ECO:0007669"/>
    <property type="project" value="TreeGrafter"/>
</dbReference>
<keyword evidence="3 6" id="KW-0418">Kinase</keyword>
<dbReference type="GO" id="GO:0005524">
    <property type="term" value="F:ATP binding"/>
    <property type="evidence" value="ECO:0007669"/>
    <property type="project" value="UniProtKB-KW"/>
</dbReference>
<dbReference type="InterPro" id="IPR011009">
    <property type="entry name" value="Kinase-like_dom_sf"/>
</dbReference>
<dbReference type="GO" id="GO:0004672">
    <property type="term" value="F:protein kinase activity"/>
    <property type="evidence" value="ECO:0007669"/>
    <property type="project" value="InterPro"/>
</dbReference>
<reference evidence="6" key="1">
    <citation type="submission" date="2016-10" db="EMBL/GenBank/DDBJ databases">
        <authorList>
            <person name="Benchimol M."/>
            <person name="Almeida L.G."/>
            <person name="Vasconcelos A.T."/>
            <person name="Perreira-Neves A."/>
            <person name="Rosa I.A."/>
            <person name="Tasca T."/>
            <person name="Bogo M.R."/>
            <person name="de Souza W."/>
        </authorList>
    </citation>
    <scope>NUCLEOTIDE SEQUENCE [LARGE SCALE GENOMIC DNA]</scope>
    <source>
        <strain evidence="6">K</strain>
    </source>
</reference>
<dbReference type="Gene3D" id="1.10.510.10">
    <property type="entry name" value="Transferase(Phosphotransferase) domain 1"/>
    <property type="match status" value="1"/>
</dbReference>
<evidence type="ECO:0000259" key="5">
    <source>
        <dbReference type="PROSITE" id="PS50011"/>
    </source>
</evidence>
<dbReference type="RefSeq" id="XP_068350533.1">
    <property type="nucleotide sequence ID" value="XM_068510794.1"/>
</dbReference>
<evidence type="ECO:0000256" key="2">
    <source>
        <dbReference type="ARBA" id="ARBA00022741"/>
    </source>
</evidence>
<dbReference type="InterPro" id="IPR050339">
    <property type="entry name" value="CC_SR_Kinase"/>
</dbReference>
<evidence type="ECO:0000256" key="1">
    <source>
        <dbReference type="ARBA" id="ARBA00022679"/>
    </source>
</evidence>
<comment type="caution">
    <text evidence="6">The sequence shown here is derived from an EMBL/GenBank/DDBJ whole genome shotgun (WGS) entry which is preliminary data.</text>
</comment>
<feature type="domain" description="Protein kinase" evidence="5">
    <location>
        <begin position="51"/>
        <end position="294"/>
    </location>
</feature>
<proteinExistence type="predicted"/>
<dbReference type="AlphaFoldDB" id="A0A1J4JJH2"/>
<dbReference type="PROSITE" id="PS50011">
    <property type="entry name" value="PROTEIN_KINASE_DOM"/>
    <property type="match status" value="1"/>
</dbReference>
<dbReference type="GO" id="GO:0005634">
    <property type="term" value="C:nucleus"/>
    <property type="evidence" value="ECO:0007669"/>
    <property type="project" value="TreeGrafter"/>
</dbReference>